<evidence type="ECO:0000259" key="9">
    <source>
        <dbReference type="Pfam" id="PF22638"/>
    </source>
</evidence>
<evidence type="ECO:0000313" key="10">
    <source>
        <dbReference type="EMBL" id="TCS88528.1"/>
    </source>
</evidence>
<keyword evidence="10" id="KW-0966">Cell projection</keyword>
<evidence type="ECO:0000256" key="5">
    <source>
        <dbReference type="ARBA" id="ARBA00022525"/>
    </source>
</evidence>
<accession>A0A4R3KTE0</accession>
<dbReference type="GO" id="GO:0009424">
    <property type="term" value="C:bacterial-type flagellum hook"/>
    <property type="evidence" value="ECO:0007669"/>
    <property type="project" value="UniProtKB-UniRule"/>
</dbReference>
<feature type="domain" description="Flagellar hook-associated protein FlgK helical" evidence="9">
    <location>
        <begin position="93"/>
        <end position="327"/>
    </location>
</feature>
<keyword evidence="10" id="KW-0282">Flagellum</keyword>
<keyword evidence="10" id="KW-0969">Cilium</keyword>
<dbReference type="InterPro" id="IPR010930">
    <property type="entry name" value="Flg_bb/hook_C_dom"/>
</dbReference>
<dbReference type="InterPro" id="IPR002371">
    <property type="entry name" value="FlgK"/>
</dbReference>
<dbReference type="NCBIfam" id="TIGR02492">
    <property type="entry name" value="flgK_ends"/>
    <property type="match status" value="1"/>
</dbReference>
<evidence type="ECO:0000256" key="1">
    <source>
        <dbReference type="ARBA" id="ARBA00004365"/>
    </source>
</evidence>
<dbReference type="Pfam" id="PF06429">
    <property type="entry name" value="Flg_bbr_C"/>
    <property type="match status" value="1"/>
</dbReference>
<dbReference type="GO" id="GO:0005576">
    <property type="term" value="C:extracellular region"/>
    <property type="evidence" value="ECO:0007669"/>
    <property type="project" value="UniProtKB-SubCell"/>
</dbReference>
<evidence type="ECO:0000256" key="3">
    <source>
        <dbReference type="ARBA" id="ARBA00009677"/>
    </source>
</evidence>
<dbReference type="AlphaFoldDB" id="A0A4R3KTE0"/>
<dbReference type="RefSeq" id="WP_132028037.1">
    <property type="nucleotide sequence ID" value="NZ_CP068564.1"/>
</dbReference>
<reference evidence="10 11" key="1">
    <citation type="submission" date="2019-03" db="EMBL/GenBank/DDBJ databases">
        <title>Genomic Encyclopedia of Type Strains, Phase IV (KMG-IV): sequencing the most valuable type-strain genomes for metagenomic binning, comparative biology and taxonomic classification.</title>
        <authorList>
            <person name="Goeker M."/>
        </authorList>
    </citation>
    <scope>NUCLEOTIDE SEQUENCE [LARGE SCALE GENOMIC DNA]</scope>
    <source>
        <strain evidence="10 11">DSM 26752</strain>
    </source>
</reference>
<dbReference type="GO" id="GO:0005198">
    <property type="term" value="F:structural molecule activity"/>
    <property type="evidence" value="ECO:0007669"/>
    <property type="project" value="UniProtKB-UniRule"/>
</dbReference>
<dbReference type="OrthoDB" id="9802553at2"/>
<dbReference type="Proteomes" id="UP000294567">
    <property type="component" value="Unassembled WGS sequence"/>
</dbReference>
<comment type="subcellular location">
    <subcellularLocation>
        <location evidence="1 7">Bacterial flagellum</location>
    </subcellularLocation>
    <subcellularLocation>
        <location evidence="2 7">Secreted</location>
    </subcellularLocation>
</comment>
<dbReference type="PRINTS" id="PR01005">
    <property type="entry name" value="FLGHOOKAP1"/>
</dbReference>
<evidence type="ECO:0000256" key="7">
    <source>
        <dbReference type="RuleBase" id="RU362065"/>
    </source>
</evidence>
<name>A0A4R3KTE0_9FIRM</name>
<evidence type="ECO:0000256" key="4">
    <source>
        <dbReference type="ARBA" id="ARBA00016244"/>
    </source>
</evidence>
<keyword evidence="11" id="KW-1185">Reference proteome</keyword>
<dbReference type="InterPro" id="IPR053927">
    <property type="entry name" value="FlgK_helical"/>
</dbReference>
<keyword evidence="5 7" id="KW-0964">Secreted</keyword>
<evidence type="ECO:0000256" key="2">
    <source>
        <dbReference type="ARBA" id="ARBA00004613"/>
    </source>
</evidence>
<sequence length="472" mass="53410">MHFGFNTAVKGLLASQRSLYITNHNISNVNTRGYTRQEGAQRATTPYALPGIGFLGTGTEIYDVSRIRDSYLDFKYWNENAPMGEWEAKMNHLSEIEKLFGEPSDTSFRKYLDDFFKALTNMSTNPSDSSYREPVRENALAFTKHINEVAVRLNELRRETKVSMENNIERINSIANQIASLNRQIYSYEISGYKANDLRDRRDLLVEELSKVVNVSVHESDDGKFRVSISGVSLVDHINVSEVKLKTIPNSDEIRIEWGNGSLVNLKSGELKGLLDLYSGDGENNTYRGIPYYQNRLNEFAEGFANKFNKKHNEGYGLNGNTNIDFFKFDAEKPAATITLSDEILEDLKNIAAGKAPGDAEDNRNLLELIGLREDRKFFSEGTSQGTPDDFIKSIVSNLAVDSMQSERMYNSQNMMLKNIQTKRDSVSGVSYDEEMANMVKFQHAYMASARMINTLDIIMDVTINRLGLVGR</sequence>
<dbReference type="EMBL" id="SMAE01000008">
    <property type="protein sequence ID" value="TCS88528.1"/>
    <property type="molecule type" value="Genomic_DNA"/>
</dbReference>
<organism evidence="10 11">
    <name type="scientific">Keratinibaculum paraultunense</name>
    <dbReference type="NCBI Taxonomy" id="1278232"/>
    <lineage>
        <taxon>Bacteria</taxon>
        <taxon>Bacillati</taxon>
        <taxon>Bacillota</taxon>
        <taxon>Tissierellia</taxon>
        <taxon>Tissierellales</taxon>
        <taxon>Tepidimicrobiaceae</taxon>
        <taxon>Keratinibaculum</taxon>
    </lineage>
</organism>
<comment type="caution">
    <text evidence="10">The sequence shown here is derived from an EMBL/GenBank/DDBJ whole genome shotgun (WGS) entry which is preliminary data.</text>
</comment>
<evidence type="ECO:0000313" key="11">
    <source>
        <dbReference type="Proteomes" id="UP000294567"/>
    </source>
</evidence>
<dbReference type="PANTHER" id="PTHR30033:SF1">
    <property type="entry name" value="FLAGELLAR HOOK-ASSOCIATED PROTEIN 1"/>
    <property type="match status" value="1"/>
</dbReference>
<feature type="domain" description="Flagellar basal-body/hook protein C-terminal" evidence="8">
    <location>
        <begin position="427"/>
        <end position="465"/>
    </location>
</feature>
<comment type="similarity">
    <text evidence="3 7">Belongs to the flagella basal body rod proteins family.</text>
</comment>
<evidence type="ECO:0000259" key="8">
    <source>
        <dbReference type="Pfam" id="PF06429"/>
    </source>
</evidence>
<dbReference type="GO" id="GO:0044780">
    <property type="term" value="P:bacterial-type flagellum assembly"/>
    <property type="evidence" value="ECO:0007669"/>
    <property type="project" value="InterPro"/>
</dbReference>
<gene>
    <name evidence="7" type="primary">flgK</name>
    <name evidence="10" type="ORF">EDD65_10861</name>
</gene>
<dbReference type="SUPFAM" id="SSF64518">
    <property type="entry name" value="Phase 1 flagellin"/>
    <property type="match status" value="1"/>
</dbReference>
<protein>
    <recommendedName>
        <fullName evidence="4 7">Flagellar hook-associated protein 1</fullName>
        <shortName evidence="7">HAP1</shortName>
    </recommendedName>
</protein>
<dbReference type="PANTHER" id="PTHR30033">
    <property type="entry name" value="FLAGELLAR HOOK-ASSOCIATED PROTEIN 1"/>
    <property type="match status" value="1"/>
</dbReference>
<dbReference type="Pfam" id="PF22638">
    <property type="entry name" value="FlgK_D1"/>
    <property type="match status" value="1"/>
</dbReference>
<proteinExistence type="inferred from homology"/>
<evidence type="ECO:0000256" key="6">
    <source>
        <dbReference type="ARBA" id="ARBA00023143"/>
    </source>
</evidence>
<keyword evidence="6 7" id="KW-0975">Bacterial flagellum</keyword>